<comment type="catalytic activity">
    <reaction evidence="2">
        <text>(R)-S-lactoylglutathione = methylglyoxal + glutathione</text>
        <dbReference type="Rhea" id="RHEA:19069"/>
        <dbReference type="ChEBI" id="CHEBI:17158"/>
        <dbReference type="ChEBI" id="CHEBI:57474"/>
        <dbReference type="ChEBI" id="CHEBI:57925"/>
        <dbReference type="EC" id="4.4.1.5"/>
    </reaction>
</comment>
<comment type="cofactor">
    <cofactor evidence="4">
        <name>Zn(2+)</name>
        <dbReference type="ChEBI" id="CHEBI:29105"/>
    </cofactor>
    <text evidence="4">Binds 1 zinc ion per subunit. In the homodimer, two zinc ions are bound between subunits.</text>
</comment>
<gene>
    <name evidence="6" type="ORF">J8273_2351</name>
</gene>
<comment type="caution">
    <text evidence="6">The sequence shown here is derived from an EMBL/GenBank/DDBJ whole genome shotgun (WGS) entry which is preliminary data.</text>
</comment>
<dbReference type="GO" id="GO:0046872">
    <property type="term" value="F:metal ion binding"/>
    <property type="evidence" value="ECO:0007669"/>
    <property type="project" value="UniProtKB-KW"/>
</dbReference>
<dbReference type="OrthoDB" id="16820at2759"/>
<sequence>MSATGTGFLHTMVRVKDLDTSIAFYEKIGMKKLRTKDFPQYKFTLVFLGFGDGPELELTYNYGREEPYALGEGYGHIAISVNNIHDMIARLKETDPDRIVREPYTMGQSLIAFITDPDGYKIELIEKELKL</sequence>
<feature type="domain" description="VOC" evidence="5">
    <location>
        <begin position="7"/>
        <end position="127"/>
    </location>
</feature>
<organism evidence="6 7">
    <name type="scientific">Carpediemonas membranifera</name>
    <dbReference type="NCBI Taxonomy" id="201153"/>
    <lineage>
        <taxon>Eukaryota</taxon>
        <taxon>Metamonada</taxon>
        <taxon>Carpediemonas-like organisms</taxon>
        <taxon>Carpediemonas</taxon>
    </lineage>
</organism>
<dbReference type="NCBIfam" id="TIGR00068">
    <property type="entry name" value="glyox_I"/>
    <property type="match status" value="1"/>
</dbReference>
<evidence type="ECO:0000256" key="2">
    <source>
        <dbReference type="ARBA" id="ARBA00048273"/>
    </source>
</evidence>
<dbReference type="PANTHER" id="PTHR46036">
    <property type="entry name" value="LACTOYLGLUTATHIONE LYASE"/>
    <property type="match status" value="1"/>
</dbReference>
<protein>
    <recommendedName>
        <fullName evidence="1">Glyoxalase I</fullName>
    </recommendedName>
</protein>
<evidence type="ECO:0000256" key="1">
    <source>
        <dbReference type="ARBA" id="ARBA00030537"/>
    </source>
</evidence>
<dbReference type="EMBL" id="JAHDYR010000007">
    <property type="protein sequence ID" value="KAG9396002.1"/>
    <property type="molecule type" value="Genomic_DNA"/>
</dbReference>
<dbReference type="Pfam" id="PF00903">
    <property type="entry name" value="Glyoxalase"/>
    <property type="match status" value="1"/>
</dbReference>
<dbReference type="InterPro" id="IPR037523">
    <property type="entry name" value="VOC_core"/>
</dbReference>
<dbReference type="Proteomes" id="UP000717585">
    <property type="component" value="Unassembled WGS sequence"/>
</dbReference>
<dbReference type="GO" id="GO:0019243">
    <property type="term" value="P:methylglyoxal catabolic process to D-lactate via S-lactoyl-glutathione"/>
    <property type="evidence" value="ECO:0007669"/>
    <property type="project" value="TreeGrafter"/>
</dbReference>
<dbReference type="AlphaFoldDB" id="A0A8J6BAA2"/>
<dbReference type="InterPro" id="IPR004360">
    <property type="entry name" value="Glyas_Fos-R_dOase_dom"/>
</dbReference>
<dbReference type="GO" id="GO:0004462">
    <property type="term" value="F:lactoylglutathione lyase activity"/>
    <property type="evidence" value="ECO:0007669"/>
    <property type="project" value="UniProtKB-EC"/>
</dbReference>
<feature type="binding site" evidence="4">
    <location>
        <position position="123"/>
    </location>
    <ligand>
        <name>Zn(2+)</name>
        <dbReference type="ChEBI" id="CHEBI:29105"/>
        <note>ligand shared between dimeric partners</note>
    </ligand>
</feature>
<evidence type="ECO:0000259" key="5">
    <source>
        <dbReference type="PROSITE" id="PS51819"/>
    </source>
</evidence>
<evidence type="ECO:0000313" key="7">
    <source>
        <dbReference type="Proteomes" id="UP000717585"/>
    </source>
</evidence>
<reference evidence="6" key="1">
    <citation type="submission" date="2021-05" db="EMBL/GenBank/DDBJ databases">
        <title>A free-living protist that lacks canonical eukaryotic 1 DNA replication and segregation systems.</title>
        <authorList>
            <person name="Salas-Leiva D.E."/>
            <person name="Tromer E.C."/>
            <person name="Curtis B.A."/>
            <person name="Jerlstrom-Hultqvist J."/>
            <person name="Kolisko M."/>
            <person name="Yi Z."/>
            <person name="Salas-Leiva J.S."/>
            <person name="Gallot-Lavallee L."/>
            <person name="Kops G.J.P.L."/>
            <person name="Archibald J.M."/>
            <person name="Simpson A.G.B."/>
            <person name="Roger A.J."/>
        </authorList>
    </citation>
    <scope>NUCLEOTIDE SEQUENCE</scope>
    <source>
        <strain evidence="6">BICM</strain>
    </source>
</reference>
<dbReference type="Gene3D" id="3.10.180.10">
    <property type="entry name" value="2,3-Dihydroxybiphenyl 1,2-Dioxygenase, domain 1"/>
    <property type="match status" value="1"/>
</dbReference>
<dbReference type="InterPro" id="IPR004361">
    <property type="entry name" value="Glyoxalase_1"/>
</dbReference>
<evidence type="ECO:0000256" key="3">
    <source>
        <dbReference type="PIRSR" id="PIRSR604361-1"/>
    </source>
</evidence>
<dbReference type="GO" id="GO:0005737">
    <property type="term" value="C:cytoplasm"/>
    <property type="evidence" value="ECO:0007669"/>
    <property type="project" value="TreeGrafter"/>
</dbReference>
<keyword evidence="7" id="KW-1185">Reference proteome</keyword>
<dbReference type="InterPro" id="IPR029068">
    <property type="entry name" value="Glyas_Bleomycin-R_OHBP_Dase"/>
</dbReference>
<keyword evidence="4" id="KW-0479">Metal-binding</keyword>
<accession>A0A8J6BAA2</accession>
<keyword evidence="4" id="KW-0862">Zinc</keyword>
<dbReference type="PROSITE" id="PS51819">
    <property type="entry name" value="VOC"/>
    <property type="match status" value="1"/>
</dbReference>
<feature type="active site" description="Proton donor/acceptor" evidence="3">
    <location>
        <position position="123"/>
    </location>
</feature>
<proteinExistence type="predicted"/>
<evidence type="ECO:0000256" key="4">
    <source>
        <dbReference type="PIRSR" id="PIRSR604361-3"/>
    </source>
</evidence>
<feature type="binding site" evidence="4">
    <location>
        <position position="76"/>
    </location>
    <ligand>
        <name>Zn(2+)</name>
        <dbReference type="ChEBI" id="CHEBI:29105"/>
        <note>ligand shared between dimeric partners</note>
    </ligand>
</feature>
<name>A0A8J6BAA2_9EUKA</name>
<evidence type="ECO:0000313" key="6">
    <source>
        <dbReference type="EMBL" id="KAG9396002.1"/>
    </source>
</evidence>
<dbReference type="SUPFAM" id="SSF54593">
    <property type="entry name" value="Glyoxalase/Bleomycin resistance protein/Dihydroxybiphenyl dioxygenase"/>
    <property type="match status" value="1"/>
</dbReference>
<dbReference type="PANTHER" id="PTHR46036:SF5">
    <property type="entry name" value="LACTOYLGLUTATHIONE LYASE"/>
    <property type="match status" value="1"/>
</dbReference>
<feature type="binding site" evidence="4">
    <location>
        <position position="57"/>
    </location>
    <ligand>
        <name>Zn(2+)</name>
        <dbReference type="ChEBI" id="CHEBI:29105"/>
        <note>ligand shared between dimeric partners</note>
    </ligand>
</feature>